<dbReference type="KEGG" id="marq:MARGE09_P4011"/>
<dbReference type="GO" id="GO:0005509">
    <property type="term" value="F:calcium ion binding"/>
    <property type="evidence" value="ECO:0007669"/>
    <property type="project" value="InterPro"/>
</dbReference>
<comment type="similarity">
    <text evidence="2">Belongs to the malectin family.</text>
</comment>
<dbReference type="SUPFAM" id="SSF103647">
    <property type="entry name" value="TSP type-3 repeat"/>
    <property type="match status" value="1"/>
</dbReference>
<evidence type="ECO:0000256" key="12">
    <source>
        <dbReference type="ARBA" id="ARBA00023277"/>
    </source>
</evidence>
<proteinExistence type="inferred from homology"/>
<dbReference type="InterPro" id="IPR039155">
    <property type="entry name" value="MLEC"/>
</dbReference>
<dbReference type="GO" id="GO:0007155">
    <property type="term" value="P:cell adhesion"/>
    <property type="evidence" value="ECO:0007669"/>
    <property type="project" value="InterPro"/>
</dbReference>
<dbReference type="Pfam" id="PF07631">
    <property type="entry name" value="PSD4"/>
    <property type="match status" value="2"/>
</dbReference>
<dbReference type="Gene3D" id="2.60.120.430">
    <property type="entry name" value="Galactose-binding lectin"/>
    <property type="match status" value="1"/>
</dbReference>
<dbReference type="GO" id="GO:0030246">
    <property type="term" value="F:carbohydrate binding"/>
    <property type="evidence" value="ECO:0007669"/>
    <property type="project" value="InterPro"/>
</dbReference>
<evidence type="ECO:0000313" key="17">
    <source>
        <dbReference type="Proteomes" id="UP001320119"/>
    </source>
</evidence>
<dbReference type="InterPro" id="IPR028974">
    <property type="entry name" value="TSP_type-3_rpt"/>
</dbReference>
<dbReference type="InterPro" id="IPR036909">
    <property type="entry name" value="Cyt_c-like_dom_sf"/>
</dbReference>
<dbReference type="GO" id="GO:0009055">
    <property type="term" value="F:electron transfer activity"/>
    <property type="evidence" value="ECO:0007669"/>
    <property type="project" value="InterPro"/>
</dbReference>
<dbReference type="RefSeq" id="WP_236985108.1">
    <property type="nucleotide sequence ID" value="NZ_AP023086.1"/>
</dbReference>
<dbReference type="SUPFAM" id="SSF46626">
    <property type="entry name" value="Cytochrome c"/>
    <property type="match status" value="1"/>
</dbReference>
<dbReference type="Gene3D" id="4.10.1080.10">
    <property type="entry name" value="TSP type-3 repeat"/>
    <property type="match status" value="1"/>
</dbReference>
<evidence type="ECO:0000313" key="16">
    <source>
        <dbReference type="EMBL" id="BCD99809.1"/>
    </source>
</evidence>
<evidence type="ECO:0000256" key="10">
    <source>
        <dbReference type="ARBA" id="ARBA00023136"/>
    </source>
</evidence>
<evidence type="ECO:0000256" key="11">
    <source>
        <dbReference type="ARBA" id="ARBA00023180"/>
    </source>
</evidence>
<dbReference type="EMBL" id="AP023086">
    <property type="protein sequence ID" value="BCD99809.1"/>
    <property type="molecule type" value="Genomic_DNA"/>
</dbReference>
<dbReference type="PROSITE" id="PS51007">
    <property type="entry name" value="CYTC"/>
    <property type="match status" value="1"/>
</dbReference>
<feature type="chain" id="PRO_5043025818" description="Cytochrome c domain-containing protein" evidence="14">
    <location>
        <begin position="27"/>
        <end position="1011"/>
    </location>
</feature>
<dbReference type="InterPro" id="IPR013039">
    <property type="entry name" value="DUF1588"/>
</dbReference>
<evidence type="ECO:0000256" key="3">
    <source>
        <dbReference type="ARBA" id="ARBA00022617"/>
    </source>
</evidence>
<evidence type="ECO:0000259" key="15">
    <source>
        <dbReference type="PROSITE" id="PS51007"/>
    </source>
</evidence>
<dbReference type="InterPro" id="IPR021720">
    <property type="entry name" value="Malectin_dom"/>
</dbReference>
<keyword evidence="8" id="KW-1133">Transmembrane helix</keyword>
<keyword evidence="6 14" id="KW-0732">Signal</keyword>
<sequence length="1011" mass="106870">MKTHPFTIIRAAGFKWLGLSTLSFLAACTGETVISSSEATSSMGMAPSSVASVPASSSLAAISSAAQASSSSATPVSEAFLRGQEVYDAQCAACHQDDGSGVSGVFPSVLVGDCKIAPDACRDVASLAGYVASAMPQPGKCTDLNGSSCATDVATYITQAFAPFVDETDSDGDGITGANDQCLNTPKEELSSINHLGCTNITATKSTVFAINAGGEAYTAQDGTLFIADDAKYYDGSLGASMGAPTHEVANTEDDTLYRKERWGKPLNYNIPLANGRYDVELHFAEVYFTEPGSRLMDIHIEGQKVLSGYDIFAKAGGKNVAKVETLKDISVTDNTLDIQFAGTTNNGSVVAIRVFGIINNDADNDGVIDSNEGKGCAGTAPNASVNAEGCSDAQRDLDGDGVLAPTDICPNTPASEVASVDAAGALAGCGMTAKNADADADGIADVIDNCPNTLTGTRVGATGCAGNFSLPSGAVASPQMRLTEMEYTNTVKKAFAVNTLPATTFLADNFGPFKIFTNNASDKTADFVTLVNSSHPLSASLAQQFAGQCNWNTNAKQCINQHLSNALAYLWREGSLSDADATAVAAVIQGAASRGASVEQALAAGIAFALIDDRAVYQMENGVNKTASGAQKLTAREFINRMSYLLINTAPDQALVNDHTDIVQDDNKIAAHADRLMSDAAYKETVWQFFAEWLGMPVITPESASIIPSPIQGDQCNSTAQCQTQFEGLAQSYDCKNSASNTSWCSCDGVRCDSLGGLSTEASMHEETRRMVEHIIDNDLPISELFTADYSFINSTLAEHYGVPAPVTDWARYDFPAGASRLGILTHANFLTANGKHGRDVNTIFRGKIVFERLFCEQMPPPPPAEQSVNLAGEIADRGTHPACKGCHQVVDPIGRMFDLYDDYGKKFDKANLFGGLYMDVDIADDYDSVVEFAQALPHSRAFNHCASRQLFRFAMGRDANESESASFLSIRDALENTGSIKASMRALVTSDAFKNVYAEAAPQACNVGE</sequence>
<evidence type="ECO:0000256" key="9">
    <source>
        <dbReference type="ARBA" id="ARBA00023004"/>
    </source>
</evidence>
<name>A0AAN1WLJ2_9GAMM</name>
<dbReference type="GO" id="GO:0020037">
    <property type="term" value="F:heme binding"/>
    <property type="evidence" value="ECO:0007669"/>
    <property type="project" value="InterPro"/>
</dbReference>
<comment type="subcellular location">
    <subcellularLocation>
        <location evidence="1">Endoplasmic reticulum membrane</location>
        <topology evidence="1">Single-pass type I membrane protein</topology>
    </subcellularLocation>
</comment>
<evidence type="ECO:0000256" key="7">
    <source>
        <dbReference type="ARBA" id="ARBA00022824"/>
    </source>
</evidence>
<dbReference type="Pfam" id="PF02412">
    <property type="entry name" value="TSP_3"/>
    <property type="match status" value="1"/>
</dbReference>
<evidence type="ECO:0000256" key="6">
    <source>
        <dbReference type="ARBA" id="ARBA00022729"/>
    </source>
</evidence>
<dbReference type="Gene3D" id="1.10.760.10">
    <property type="entry name" value="Cytochrome c-like domain"/>
    <property type="match status" value="1"/>
</dbReference>
<evidence type="ECO:0000256" key="8">
    <source>
        <dbReference type="ARBA" id="ARBA00022989"/>
    </source>
</evidence>
<dbReference type="AlphaFoldDB" id="A0AAN1WLJ2"/>
<feature type="domain" description="Cytochrome c" evidence="15">
    <location>
        <begin position="78"/>
        <end position="161"/>
    </location>
</feature>
<keyword evidence="10" id="KW-0472">Membrane</keyword>
<evidence type="ECO:0000256" key="2">
    <source>
        <dbReference type="ARBA" id="ARBA00009141"/>
    </source>
</evidence>
<dbReference type="InterPro" id="IPR011478">
    <property type="entry name" value="DUF1585"/>
</dbReference>
<dbReference type="SUPFAM" id="SSF49785">
    <property type="entry name" value="Galactose-binding domain-like"/>
    <property type="match status" value="1"/>
</dbReference>
<dbReference type="InterPro" id="IPR003367">
    <property type="entry name" value="Thrombospondin_3-like_rpt"/>
</dbReference>
<dbReference type="InterPro" id="IPR008979">
    <property type="entry name" value="Galactose-bd-like_sf"/>
</dbReference>
<evidence type="ECO:0000256" key="5">
    <source>
        <dbReference type="ARBA" id="ARBA00022723"/>
    </source>
</evidence>
<keyword evidence="3 13" id="KW-0349">Heme</keyword>
<evidence type="ECO:0000256" key="4">
    <source>
        <dbReference type="ARBA" id="ARBA00022692"/>
    </source>
</evidence>
<evidence type="ECO:0000256" key="1">
    <source>
        <dbReference type="ARBA" id="ARBA00004115"/>
    </source>
</evidence>
<keyword evidence="17" id="KW-1185">Reference proteome</keyword>
<dbReference type="PROSITE" id="PS51257">
    <property type="entry name" value="PROKAR_LIPOPROTEIN"/>
    <property type="match status" value="1"/>
</dbReference>
<keyword evidence="9 13" id="KW-0408">Iron</keyword>
<evidence type="ECO:0000256" key="14">
    <source>
        <dbReference type="SAM" id="SignalP"/>
    </source>
</evidence>
<protein>
    <recommendedName>
        <fullName evidence="15">Cytochrome c domain-containing protein</fullName>
    </recommendedName>
</protein>
<dbReference type="Pfam" id="PF07627">
    <property type="entry name" value="PSCyt3"/>
    <property type="match status" value="1"/>
</dbReference>
<dbReference type="PANTHER" id="PTHR13460">
    <property type="match status" value="1"/>
</dbReference>
<evidence type="ECO:0000256" key="13">
    <source>
        <dbReference type="PROSITE-ProRule" id="PRU00433"/>
    </source>
</evidence>
<organism evidence="16 17">
    <name type="scientific">Marinagarivorans cellulosilyticus</name>
    <dbReference type="NCBI Taxonomy" id="2721545"/>
    <lineage>
        <taxon>Bacteria</taxon>
        <taxon>Pseudomonadati</taxon>
        <taxon>Pseudomonadota</taxon>
        <taxon>Gammaproteobacteria</taxon>
        <taxon>Cellvibrionales</taxon>
        <taxon>Cellvibrionaceae</taxon>
        <taxon>Marinagarivorans</taxon>
    </lineage>
</organism>
<keyword evidence="7" id="KW-0256">Endoplasmic reticulum</keyword>
<feature type="signal peptide" evidence="14">
    <location>
        <begin position="1"/>
        <end position="26"/>
    </location>
</feature>
<dbReference type="InterPro" id="IPR009056">
    <property type="entry name" value="Cyt_c-like_dom"/>
</dbReference>
<keyword evidence="4" id="KW-0812">Transmembrane</keyword>
<dbReference type="Proteomes" id="UP001320119">
    <property type="component" value="Chromosome"/>
</dbReference>
<dbReference type="InterPro" id="IPR013042">
    <property type="entry name" value="DUF1592"/>
</dbReference>
<keyword evidence="12" id="KW-0119">Carbohydrate metabolism</keyword>
<dbReference type="PANTHER" id="PTHR13460:SF0">
    <property type="entry name" value="MALECTIN"/>
    <property type="match status" value="1"/>
</dbReference>
<keyword evidence="5 13" id="KW-0479">Metal-binding</keyword>
<accession>A0AAN1WLJ2</accession>
<dbReference type="Pfam" id="PF07624">
    <property type="entry name" value="PSD2"/>
    <property type="match status" value="1"/>
</dbReference>
<reference evidence="16 17" key="1">
    <citation type="journal article" date="2022" name="IScience">
        <title>An ultrasensitive nanofiber-based assay for enzymatic hydrolysis and deep-sea microbial degradation of cellulose.</title>
        <authorList>
            <person name="Tsudome M."/>
            <person name="Tachioka M."/>
            <person name="Miyazaki M."/>
            <person name="Uchimura K."/>
            <person name="Tsuda M."/>
            <person name="Takaki Y."/>
            <person name="Deguchi S."/>
        </authorList>
    </citation>
    <scope>NUCLEOTIDE SEQUENCE [LARGE SCALE GENOMIC DNA]</scope>
    <source>
        <strain evidence="16 17">GE09</strain>
    </source>
</reference>
<gene>
    <name evidence="16" type="ORF">MARGE09_P4011</name>
</gene>
<dbReference type="Pfam" id="PF11721">
    <property type="entry name" value="Malectin"/>
    <property type="match status" value="1"/>
</dbReference>
<keyword evidence="11" id="KW-0325">Glycoprotein</keyword>
<dbReference type="GO" id="GO:0016020">
    <property type="term" value="C:membrane"/>
    <property type="evidence" value="ECO:0007669"/>
    <property type="project" value="TreeGrafter"/>
</dbReference>